<dbReference type="GO" id="GO:0003677">
    <property type="term" value="F:DNA binding"/>
    <property type="evidence" value="ECO:0007669"/>
    <property type="project" value="InterPro"/>
</dbReference>
<feature type="compositionally biased region" description="Basic and acidic residues" evidence="4">
    <location>
        <begin position="462"/>
        <end position="473"/>
    </location>
</feature>
<protein>
    <recommendedName>
        <fullName evidence="6">Zn(2)-C6 fungal-type domain-containing protein</fullName>
    </recommendedName>
</protein>
<dbReference type="GO" id="GO:0008270">
    <property type="term" value="F:zinc ion binding"/>
    <property type="evidence" value="ECO:0007669"/>
    <property type="project" value="InterPro"/>
</dbReference>
<feature type="chain" id="PRO_5025650512" description="Zn(2)-C6 fungal-type domain-containing protein" evidence="5">
    <location>
        <begin position="23"/>
        <end position="1045"/>
    </location>
</feature>
<dbReference type="EMBL" id="ML991838">
    <property type="protein sequence ID" value="KAF2230658.1"/>
    <property type="molecule type" value="Genomic_DNA"/>
</dbReference>
<dbReference type="SUPFAM" id="SSF57701">
    <property type="entry name" value="Zn2/Cys6 DNA-binding domain"/>
    <property type="match status" value="1"/>
</dbReference>
<dbReference type="AlphaFoldDB" id="A0A6A6GYI3"/>
<evidence type="ECO:0000313" key="8">
    <source>
        <dbReference type="Proteomes" id="UP000800092"/>
    </source>
</evidence>
<keyword evidence="8" id="KW-1185">Reference proteome</keyword>
<evidence type="ECO:0000256" key="2">
    <source>
        <dbReference type="ARBA" id="ARBA00022723"/>
    </source>
</evidence>
<feature type="region of interest" description="Disordered" evidence="4">
    <location>
        <begin position="370"/>
        <end position="428"/>
    </location>
</feature>
<feature type="compositionally biased region" description="Basic residues" evidence="4">
    <location>
        <begin position="345"/>
        <end position="354"/>
    </location>
</feature>
<feature type="region of interest" description="Disordered" evidence="4">
    <location>
        <begin position="279"/>
        <end position="301"/>
    </location>
</feature>
<feature type="compositionally biased region" description="Low complexity" evidence="4">
    <location>
        <begin position="396"/>
        <end position="406"/>
    </location>
</feature>
<reference evidence="7" key="1">
    <citation type="journal article" date="2020" name="Stud. Mycol.">
        <title>101 Dothideomycetes genomes: a test case for predicting lifestyles and emergence of pathogens.</title>
        <authorList>
            <person name="Haridas S."/>
            <person name="Albert R."/>
            <person name="Binder M."/>
            <person name="Bloem J."/>
            <person name="Labutti K."/>
            <person name="Salamov A."/>
            <person name="Andreopoulos B."/>
            <person name="Baker S."/>
            <person name="Barry K."/>
            <person name="Bills G."/>
            <person name="Bluhm B."/>
            <person name="Cannon C."/>
            <person name="Castanera R."/>
            <person name="Culley D."/>
            <person name="Daum C."/>
            <person name="Ezra D."/>
            <person name="Gonzalez J."/>
            <person name="Henrissat B."/>
            <person name="Kuo A."/>
            <person name="Liang C."/>
            <person name="Lipzen A."/>
            <person name="Lutzoni F."/>
            <person name="Magnuson J."/>
            <person name="Mondo S."/>
            <person name="Nolan M."/>
            <person name="Ohm R."/>
            <person name="Pangilinan J."/>
            <person name="Park H.-J."/>
            <person name="Ramirez L."/>
            <person name="Alfaro M."/>
            <person name="Sun H."/>
            <person name="Tritt A."/>
            <person name="Yoshinaga Y."/>
            <person name="Zwiers L.-H."/>
            <person name="Turgeon B."/>
            <person name="Goodwin S."/>
            <person name="Spatafora J."/>
            <person name="Crous P."/>
            <person name="Grigoriev I."/>
        </authorList>
    </citation>
    <scope>NUCLEOTIDE SEQUENCE</scope>
    <source>
        <strain evidence="7">Tuck. ex Michener</strain>
    </source>
</reference>
<accession>A0A6A6GYI3</accession>
<feature type="region of interest" description="Disordered" evidence="4">
    <location>
        <begin position="449"/>
        <end position="473"/>
    </location>
</feature>
<feature type="compositionally biased region" description="Polar residues" evidence="4">
    <location>
        <begin position="182"/>
        <end position="201"/>
    </location>
</feature>
<evidence type="ECO:0000256" key="5">
    <source>
        <dbReference type="SAM" id="SignalP"/>
    </source>
</evidence>
<feature type="region of interest" description="Disordered" evidence="4">
    <location>
        <begin position="919"/>
        <end position="943"/>
    </location>
</feature>
<evidence type="ECO:0000259" key="6">
    <source>
        <dbReference type="PROSITE" id="PS50048"/>
    </source>
</evidence>
<keyword evidence="3" id="KW-0539">Nucleus</keyword>
<evidence type="ECO:0000256" key="3">
    <source>
        <dbReference type="ARBA" id="ARBA00023242"/>
    </source>
</evidence>
<dbReference type="InterPro" id="IPR007219">
    <property type="entry name" value="XnlR_reg_dom"/>
</dbReference>
<dbReference type="CDD" id="cd00067">
    <property type="entry name" value="GAL4"/>
    <property type="match status" value="1"/>
</dbReference>
<dbReference type="Pfam" id="PF00172">
    <property type="entry name" value="Zn_clus"/>
    <property type="match status" value="1"/>
</dbReference>
<dbReference type="Proteomes" id="UP000800092">
    <property type="component" value="Unassembled WGS sequence"/>
</dbReference>
<keyword evidence="2" id="KW-0479">Metal-binding</keyword>
<dbReference type="SMART" id="SM00066">
    <property type="entry name" value="GAL4"/>
    <property type="match status" value="1"/>
</dbReference>
<proteinExistence type="predicted"/>
<dbReference type="OrthoDB" id="424974at2759"/>
<dbReference type="Pfam" id="PF04082">
    <property type="entry name" value="Fungal_trans"/>
    <property type="match status" value="1"/>
</dbReference>
<dbReference type="PROSITE" id="PS50048">
    <property type="entry name" value="ZN2_CY6_FUNGAL_2"/>
    <property type="match status" value="1"/>
</dbReference>
<dbReference type="InterPro" id="IPR036864">
    <property type="entry name" value="Zn2-C6_fun-type_DNA-bd_sf"/>
</dbReference>
<keyword evidence="5" id="KW-0732">Signal</keyword>
<feature type="compositionally biased region" description="Polar residues" evidence="4">
    <location>
        <begin position="279"/>
        <end position="298"/>
    </location>
</feature>
<dbReference type="CDD" id="cd12148">
    <property type="entry name" value="fungal_TF_MHR"/>
    <property type="match status" value="1"/>
</dbReference>
<dbReference type="GO" id="GO:0006351">
    <property type="term" value="P:DNA-templated transcription"/>
    <property type="evidence" value="ECO:0007669"/>
    <property type="project" value="InterPro"/>
</dbReference>
<dbReference type="SMART" id="SM00906">
    <property type="entry name" value="Fungal_trans"/>
    <property type="match status" value="1"/>
</dbReference>
<feature type="domain" description="Zn(2)-C6 fungal-type" evidence="6">
    <location>
        <begin position="309"/>
        <end position="338"/>
    </location>
</feature>
<dbReference type="PANTHER" id="PTHR31001">
    <property type="entry name" value="UNCHARACTERIZED TRANSCRIPTIONAL REGULATORY PROTEIN"/>
    <property type="match status" value="1"/>
</dbReference>
<comment type="subcellular location">
    <subcellularLocation>
        <location evidence="1">Nucleus</location>
    </subcellularLocation>
</comment>
<evidence type="ECO:0000313" key="7">
    <source>
        <dbReference type="EMBL" id="KAF2230658.1"/>
    </source>
</evidence>
<feature type="region of interest" description="Disordered" evidence="4">
    <location>
        <begin position="340"/>
        <end position="359"/>
    </location>
</feature>
<dbReference type="InterPro" id="IPR050613">
    <property type="entry name" value="Sec_Metabolite_Reg"/>
</dbReference>
<feature type="signal peptide" evidence="5">
    <location>
        <begin position="1"/>
        <end position="22"/>
    </location>
</feature>
<dbReference type="GO" id="GO:0000981">
    <property type="term" value="F:DNA-binding transcription factor activity, RNA polymerase II-specific"/>
    <property type="evidence" value="ECO:0007669"/>
    <property type="project" value="InterPro"/>
</dbReference>
<evidence type="ECO:0000256" key="4">
    <source>
        <dbReference type="SAM" id="MobiDB-lite"/>
    </source>
</evidence>
<evidence type="ECO:0000256" key="1">
    <source>
        <dbReference type="ARBA" id="ARBA00004123"/>
    </source>
</evidence>
<dbReference type="GO" id="GO:0005634">
    <property type="term" value="C:nucleus"/>
    <property type="evidence" value="ECO:0007669"/>
    <property type="project" value="UniProtKB-SubCell"/>
</dbReference>
<name>A0A6A6GYI3_VIRVR</name>
<dbReference type="PROSITE" id="PS00463">
    <property type="entry name" value="ZN2_CY6_FUNGAL_1"/>
    <property type="match status" value="1"/>
</dbReference>
<dbReference type="Gene3D" id="4.10.240.10">
    <property type="entry name" value="Zn(2)-C6 fungal-type DNA-binding domain"/>
    <property type="match status" value="1"/>
</dbReference>
<gene>
    <name evidence="7" type="ORF">EV356DRAFT_519531</name>
</gene>
<sequence length="1045" mass="117256">MYFPFNFQSVSLLLLCLQIATAAKVSTISLYEEATPGSKDINFLSFDKQWTNKVISRWQYEPTVGENPHGRYQLKPKCKTELFVLSAINITYAEELLKSRNPLKWHNVEYPHKYRYRWYGFTVSKSRRGTVRRTELIMMGQEPIYGLSTEAYDGPDITAQNFASELKNEYKDDPYEDYFTVTSKNNAGNQPDTKQSNQGNATAEEVSETAGGTSCMLNPSDQDLGFYDIDNLPGVLHICIVIPSLMVSGSPHANLCPIPVDTPSRTLYPIGIIAPPVSLMSSEPSGSQGATSPATVDQSKSRRVAATPSCHLCRKRKVKCDRGYPCLSCQRAGAECIYSPPSRLPRGRQGGRRRKDSELLQRIAKLETLVKDLEGDEPTEKASSSKPQNTNHKSSARLSVSSSDSPPLHPPIDHITSQTAPPKGDTGAPFWIALSDEINGLRYLLGNQSLDDSDDDEDAEAEHETISSDSLSHTHSEESAWVLCGPEGLVVTEGALQYPPRAQVIELCEVYLTNAHPVYNILHGPSLKRFLRGESLTLDCSPGIKGLDALKFAVFHIAAASLTDTECMQRIGAPRPQLLANFRRCIEVALVRADFMNTVDLSTLQALVLFIRKSLELTSIAKGSTRSYDQSRFSWTLAGIAVRIGHALGLHDNGCYAGFPLFQAEMRRRLWWNLSVVDVSLAMDRGSEPVIFRGSFNTQLPLHINDEDIWLGGPEIVPERKEFTDMTFSLISQELCQTYRSIMFVQPSDPSEPDVKPERTWEGRKELVRNAQQRLEQRYLQYCDTSKPLEWTTKLVANVVMAILWLGIYRPLVQETIVVPPTDRPNVLVLSVEILEKHAVFATSPVTQQIKWLTANYVQWHTLAITLAELCVQTEGPLVERAWKIVDRYFDWVARDIADSIRGMRWQPIRKLMIKARKARQQAREPPQTPAVQATPTPSSFDFNQLGPLPSSPPEAEMENFQIPVTPAYTQRMDDAPQLPTTVTLPQDAFNWDPWLLANTETSIPYNAVAAWRNWENFIGDVQGENMMPGFEYGMPQGYNPEPYQ</sequence>
<feature type="compositionally biased region" description="Polar residues" evidence="4">
    <location>
        <begin position="381"/>
        <end position="393"/>
    </location>
</feature>
<organism evidence="7 8">
    <name type="scientific">Viridothelium virens</name>
    <name type="common">Speckled blister lichen</name>
    <name type="synonym">Trypethelium virens</name>
    <dbReference type="NCBI Taxonomy" id="1048519"/>
    <lineage>
        <taxon>Eukaryota</taxon>
        <taxon>Fungi</taxon>
        <taxon>Dikarya</taxon>
        <taxon>Ascomycota</taxon>
        <taxon>Pezizomycotina</taxon>
        <taxon>Dothideomycetes</taxon>
        <taxon>Dothideomycetes incertae sedis</taxon>
        <taxon>Trypetheliales</taxon>
        <taxon>Trypetheliaceae</taxon>
        <taxon>Viridothelium</taxon>
    </lineage>
</organism>
<feature type="region of interest" description="Disordered" evidence="4">
    <location>
        <begin position="182"/>
        <end position="214"/>
    </location>
</feature>
<feature type="compositionally biased region" description="Acidic residues" evidence="4">
    <location>
        <begin position="451"/>
        <end position="461"/>
    </location>
</feature>
<dbReference type="InterPro" id="IPR001138">
    <property type="entry name" value="Zn2Cys6_DnaBD"/>
</dbReference>
<dbReference type="PANTHER" id="PTHR31001:SF50">
    <property type="entry name" value="ZN(II)2CYS6 TRANSCRIPTION FACTOR (EUROFUNG)"/>
    <property type="match status" value="1"/>
</dbReference>